<dbReference type="SFLD" id="SFLDG00002">
    <property type="entry name" value="C1.7:_P-type_atpase_like"/>
    <property type="match status" value="1"/>
</dbReference>
<dbReference type="AlphaFoldDB" id="A0A191ZGW1"/>
<dbReference type="InterPro" id="IPR008250">
    <property type="entry name" value="ATPase_P-typ_transduc_dom_A_sf"/>
</dbReference>
<dbReference type="Gene3D" id="3.40.1110.10">
    <property type="entry name" value="Calcium-transporting ATPase, cytoplasmic domain N"/>
    <property type="match status" value="1"/>
</dbReference>
<evidence type="ECO:0000256" key="1">
    <source>
        <dbReference type="ARBA" id="ARBA00004651"/>
    </source>
</evidence>
<comment type="subcellular location">
    <subcellularLocation>
        <location evidence="1">Cell membrane</location>
        <topology evidence="1">Multi-pass membrane protein</topology>
    </subcellularLocation>
</comment>
<keyword evidence="14 15" id="KW-0472">Membrane</keyword>
<evidence type="ECO:0000256" key="7">
    <source>
        <dbReference type="ARBA" id="ARBA00022723"/>
    </source>
</evidence>
<dbReference type="InterPro" id="IPR006121">
    <property type="entry name" value="HMA_dom"/>
</dbReference>
<evidence type="ECO:0000256" key="13">
    <source>
        <dbReference type="ARBA" id="ARBA00023065"/>
    </source>
</evidence>
<dbReference type="InterPro" id="IPR023214">
    <property type="entry name" value="HAD_sf"/>
</dbReference>
<evidence type="ECO:0000256" key="2">
    <source>
        <dbReference type="ARBA" id="ARBA00006024"/>
    </source>
</evidence>
<dbReference type="PRINTS" id="PR00941">
    <property type="entry name" value="CDATPASE"/>
</dbReference>
<feature type="transmembrane region" description="Helical" evidence="15">
    <location>
        <begin position="227"/>
        <end position="248"/>
    </location>
</feature>
<keyword evidence="7 15" id="KW-0479">Metal-binding</keyword>
<dbReference type="KEGG" id="haz:A9404_06550"/>
<feature type="transmembrane region" description="Helical" evidence="15">
    <location>
        <begin position="288"/>
        <end position="306"/>
    </location>
</feature>
<dbReference type="NCBIfam" id="TIGR01525">
    <property type="entry name" value="ATPase-IB_hvy"/>
    <property type="match status" value="1"/>
</dbReference>
<dbReference type="Pfam" id="PF00122">
    <property type="entry name" value="E1-E2_ATPase"/>
    <property type="match status" value="1"/>
</dbReference>
<evidence type="ECO:0000313" key="17">
    <source>
        <dbReference type="EMBL" id="ANJ67087.1"/>
    </source>
</evidence>
<dbReference type="SUPFAM" id="SSF81653">
    <property type="entry name" value="Calcium ATPase, transduction domain A"/>
    <property type="match status" value="1"/>
</dbReference>
<dbReference type="EMBL" id="CP016027">
    <property type="protein sequence ID" value="ANJ67087.1"/>
    <property type="molecule type" value="Genomic_DNA"/>
</dbReference>
<dbReference type="CDD" id="cd00371">
    <property type="entry name" value="HMA"/>
    <property type="match status" value="1"/>
</dbReference>
<dbReference type="RefSeq" id="WP_066099449.1">
    <property type="nucleotide sequence ID" value="NZ_CP016027.1"/>
</dbReference>
<keyword evidence="9 15" id="KW-0067">ATP-binding</keyword>
<keyword evidence="12 15" id="KW-1133">Transmembrane helix</keyword>
<dbReference type="SFLD" id="SFLDF00027">
    <property type="entry name" value="p-type_atpase"/>
    <property type="match status" value="1"/>
</dbReference>
<feature type="transmembrane region" description="Helical" evidence="15">
    <location>
        <begin position="469"/>
        <end position="496"/>
    </location>
</feature>
<evidence type="ECO:0000256" key="9">
    <source>
        <dbReference type="ARBA" id="ARBA00022840"/>
    </source>
</evidence>
<dbReference type="PROSITE" id="PS50846">
    <property type="entry name" value="HMA_2"/>
    <property type="match status" value="1"/>
</dbReference>
<reference evidence="17 18" key="1">
    <citation type="submission" date="2016-06" db="EMBL/GenBank/DDBJ databases">
        <title>Insight into the functional genes involving in sulfur oxidation in Pearl River water.</title>
        <authorList>
            <person name="Luo J."/>
            <person name="Tan X."/>
            <person name="Lin W."/>
        </authorList>
    </citation>
    <scope>NUCLEOTIDE SEQUENCE [LARGE SCALE GENOMIC DNA]</scope>
    <source>
        <strain evidence="17 18">LS2</strain>
    </source>
</reference>
<keyword evidence="13" id="KW-0406">Ion transport</keyword>
<evidence type="ECO:0000256" key="14">
    <source>
        <dbReference type="ARBA" id="ARBA00023136"/>
    </source>
</evidence>
<dbReference type="SUPFAM" id="SSF81665">
    <property type="entry name" value="Calcium ATPase, transmembrane domain M"/>
    <property type="match status" value="1"/>
</dbReference>
<dbReference type="InterPro" id="IPR023298">
    <property type="entry name" value="ATPase_P-typ_TM_dom_sf"/>
</dbReference>
<dbReference type="InterPro" id="IPR027256">
    <property type="entry name" value="P-typ_ATPase_IB"/>
</dbReference>
<keyword evidence="10" id="KW-0460">Magnesium</keyword>
<dbReference type="InterPro" id="IPR018303">
    <property type="entry name" value="ATPase_P-typ_P_site"/>
</dbReference>
<dbReference type="InterPro" id="IPR021993">
    <property type="entry name" value="ATPase-cat-bd"/>
</dbReference>
<dbReference type="Gene3D" id="3.30.70.100">
    <property type="match status" value="1"/>
</dbReference>
<keyword evidence="11" id="KW-1278">Translocase</keyword>
<dbReference type="FunFam" id="2.70.150.10:FF:000002">
    <property type="entry name" value="Copper-transporting ATPase 1, putative"/>
    <property type="match status" value="1"/>
</dbReference>
<dbReference type="InterPro" id="IPR044492">
    <property type="entry name" value="P_typ_ATPase_HD_dom"/>
</dbReference>
<dbReference type="Pfam" id="PF00403">
    <property type="entry name" value="HMA"/>
    <property type="match status" value="1"/>
</dbReference>
<feature type="transmembrane region" description="Helical" evidence="15">
    <location>
        <begin position="445"/>
        <end position="463"/>
    </location>
</feature>
<dbReference type="PROSITE" id="PS00154">
    <property type="entry name" value="ATPASE_E1_E2"/>
    <property type="match status" value="1"/>
</dbReference>
<evidence type="ECO:0000256" key="4">
    <source>
        <dbReference type="ARBA" id="ARBA00022475"/>
    </source>
</evidence>
<dbReference type="PANTHER" id="PTHR43520">
    <property type="entry name" value="ATP7, ISOFORM B"/>
    <property type="match status" value="1"/>
</dbReference>
<evidence type="ECO:0000256" key="10">
    <source>
        <dbReference type="ARBA" id="ARBA00022842"/>
    </source>
</evidence>
<dbReference type="NCBIfam" id="TIGR01511">
    <property type="entry name" value="ATPase-IB1_Cu"/>
    <property type="match status" value="1"/>
</dbReference>
<evidence type="ECO:0000256" key="3">
    <source>
        <dbReference type="ARBA" id="ARBA00022448"/>
    </source>
</evidence>
<dbReference type="InterPro" id="IPR023299">
    <property type="entry name" value="ATPase_P-typ_cyto_dom_N"/>
</dbReference>
<keyword evidence="4 15" id="KW-1003">Cell membrane</keyword>
<protein>
    <recommendedName>
        <fullName evidence="16">HMA domain-containing protein</fullName>
    </recommendedName>
</protein>
<dbReference type="SFLD" id="SFLDS00003">
    <property type="entry name" value="Haloacid_Dehalogenase"/>
    <property type="match status" value="1"/>
</dbReference>
<evidence type="ECO:0000259" key="16">
    <source>
        <dbReference type="PROSITE" id="PS50846"/>
    </source>
</evidence>
<dbReference type="NCBIfam" id="TIGR01494">
    <property type="entry name" value="ATPase_P-type"/>
    <property type="match status" value="1"/>
</dbReference>
<dbReference type="SUPFAM" id="SSF56784">
    <property type="entry name" value="HAD-like"/>
    <property type="match status" value="1"/>
</dbReference>
<dbReference type="PRINTS" id="PR00119">
    <property type="entry name" value="CATATPASE"/>
</dbReference>
<dbReference type="NCBIfam" id="TIGR01512">
    <property type="entry name" value="ATPase-IB2_Cd"/>
    <property type="match status" value="1"/>
</dbReference>
<feature type="transmembrane region" description="Helical" evidence="15">
    <location>
        <begin position="796"/>
        <end position="814"/>
    </location>
</feature>
<dbReference type="InterPro" id="IPR001757">
    <property type="entry name" value="P_typ_ATPase"/>
</dbReference>
<comment type="similarity">
    <text evidence="2 15">Belongs to the cation transport ATPase (P-type) (TC 3.A.3) family. Type IB subfamily.</text>
</comment>
<dbReference type="Pfam" id="PF00702">
    <property type="entry name" value="Hydrolase"/>
    <property type="match status" value="1"/>
</dbReference>
<dbReference type="CDD" id="cd02079">
    <property type="entry name" value="P-type_ATPase_HM"/>
    <property type="match status" value="1"/>
</dbReference>
<dbReference type="GO" id="GO:0005886">
    <property type="term" value="C:plasma membrane"/>
    <property type="evidence" value="ECO:0007669"/>
    <property type="project" value="UniProtKB-SubCell"/>
</dbReference>
<proteinExistence type="inferred from homology"/>
<evidence type="ECO:0000256" key="12">
    <source>
        <dbReference type="ARBA" id="ARBA00022989"/>
    </source>
</evidence>
<evidence type="ECO:0000256" key="6">
    <source>
        <dbReference type="ARBA" id="ARBA00022692"/>
    </source>
</evidence>
<dbReference type="SUPFAM" id="SSF55008">
    <property type="entry name" value="HMA, heavy metal-associated domain"/>
    <property type="match status" value="1"/>
</dbReference>
<dbReference type="InterPro" id="IPR059000">
    <property type="entry name" value="ATPase_P-type_domA"/>
</dbReference>
<dbReference type="Gene3D" id="3.40.50.1000">
    <property type="entry name" value="HAD superfamily/HAD-like"/>
    <property type="match status" value="1"/>
</dbReference>
<dbReference type="Gene3D" id="2.70.150.10">
    <property type="entry name" value="Calcium-transporting ATPase, cytoplasmic transduction domain A"/>
    <property type="match status" value="1"/>
</dbReference>
<keyword evidence="5" id="KW-0597">Phosphoprotein</keyword>
<keyword evidence="18" id="KW-1185">Reference proteome</keyword>
<dbReference type="OrthoDB" id="9814270at2"/>
<dbReference type="GO" id="GO:0016887">
    <property type="term" value="F:ATP hydrolysis activity"/>
    <property type="evidence" value="ECO:0007669"/>
    <property type="project" value="InterPro"/>
</dbReference>
<evidence type="ECO:0000313" key="18">
    <source>
        <dbReference type="Proteomes" id="UP000078596"/>
    </source>
</evidence>
<dbReference type="Proteomes" id="UP000078596">
    <property type="component" value="Chromosome"/>
</dbReference>
<dbReference type="GO" id="GO:0043682">
    <property type="term" value="F:P-type divalent copper transporter activity"/>
    <property type="evidence" value="ECO:0007669"/>
    <property type="project" value="TreeGrafter"/>
</dbReference>
<feature type="domain" description="HMA" evidence="16">
    <location>
        <begin position="107"/>
        <end position="173"/>
    </location>
</feature>
<dbReference type="GO" id="GO:0005507">
    <property type="term" value="F:copper ion binding"/>
    <property type="evidence" value="ECO:0007669"/>
    <property type="project" value="TreeGrafter"/>
</dbReference>
<evidence type="ECO:0000256" key="15">
    <source>
        <dbReference type="RuleBase" id="RU362081"/>
    </source>
</evidence>
<dbReference type="InterPro" id="IPR036163">
    <property type="entry name" value="HMA_dom_sf"/>
</dbReference>
<dbReference type="InterPro" id="IPR036412">
    <property type="entry name" value="HAD-like_sf"/>
</dbReference>
<keyword evidence="8 15" id="KW-0547">Nucleotide-binding</keyword>
<accession>A0A191ZGW1</accession>
<feature type="transmembrane region" description="Helical" evidence="15">
    <location>
        <begin position="195"/>
        <end position="215"/>
    </location>
</feature>
<dbReference type="GO" id="GO:0005524">
    <property type="term" value="F:ATP binding"/>
    <property type="evidence" value="ECO:0007669"/>
    <property type="project" value="UniProtKB-UniRule"/>
</dbReference>
<keyword evidence="6 15" id="KW-0812">Transmembrane</keyword>
<evidence type="ECO:0000256" key="11">
    <source>
        <dbReference type="ARBA" id="ARBA00022967"/>
    </source>
</evidence>
<gene>
    <name evidence="17" type="ORF">A9404_06550</name>
</gene>
<feature type="transmembrane region" description="Helical" evidence="15">
    <location>
        <begin position="774"/>
        <end position="790"/>
    </location>
</feature>
<keyword evidence="3" id="KW-0813">Transport</keyword>
<feature type="transmembrane region" description="Helical" evidence="15">
    <location>
        <begin position="260"/>
        <end position="282"/>
    </location>
</feature>
<dbReference type="STRING" id="1860122.A9404_06550"/>
<dbReference type="PANTHER" id="PTHR43520:SF5">
    <property type="entry name" value="CATION-TRANSPORTING P-TYPE ATPASE-RELATED"/>
    <property type="match status" value="1"/>
</dbReference>
<dbReference type="FunFam" id="3.30.70.100:FF:000001">
    <property type="entry name" value="ATPase copper transporting beta"/>
    <property type="match status" value="1"/>
</dbReference>
<name>A0A191ZGW1_9GAMM</name>
<sequence length="819" mass="88553">MSVEQIAAPDSLKPASETVCFHCGLPVPPGSTYHASVLGADRPMCCPGCQAVAEAIVENGMSDYYRHRTEPGARPTDDLERVLEEMAVFDRPEMQKSFVANRDGDIREASLILEGIVCAACVWLTERHVKQLPGVVSFSVNFSTHRAQVTWDNRAVSLSEILRAIAAIGYRAHPYDPNRQDRVFKRERHVLMQRLAVAALVYLQVMMISMSLYFGDYLGINDQLRYFFWWMSLILSTPIVFYSGQAFFRPAWRDLKQKQVGMDLPVSLSIILAYSGSVWAVVTNTGHIYFDSVTMFIALLLGGRLLELSARHKAGEMSEALTRLVPAVAHRLEPDGSVSVIPAFDLVAGDRVLIRPGDAIPADGVVQEGESSVNAAMVTGESVPENKYAGAALVAGTINLESPLVMTVEKVGQDTMVSSIVRLVDRAQSQKPKIAEIADRFARKFVIALLAITASVTVAWLIIDPAKAFWVAVAILAITCPCSLSLATPAAIAVAVGRMTRSGLLVTRGYAMESLARATHVVFDKTGTLTDGRLSLQRVEPVADFSADELLCWAGSLEQQTEHPVGRAIVWAAQQQGALLPVTEVQNYPGRGMQGRVAGRRIAVGNARLLQEIGVAPPPQTGEHTDLAVLIVVEDAVAGIMTLSDNLRPDAQEALQGIRDLGLTPVILSGDQPERVTQMARSLGIEAARGGLLPAEKLAYVHELQEGGAVVLMVGDGINDAPVLAQAQVSMAMGGGTVIARHSADIVLINDQLQQIPFGLRYARRVLGNIHQNLWWSVAYNVVAIPLAALGLVQPWVAAIGMSLSSILVVGNALRLRRD</sequence>
<dbReference type="Pfam" id="PF12156">
    <property type="entry name" value="ATPase-cat_bd"/>
    <property type="match status" value="1"/>
</dbReference>
<organism evidence="17 18">
    <name type="scientific">Halothiobacillus diazotrophicus</name>
    <dbReference type="NCBI Taxonomy" id="1860122"/>
    <lineage>
        <taxon>Bacteria</taxon>
        <taxon>Pseudomonadati</taxon>
        <taxon>Pseudomonadota</taxon>
        <taxon>Gammaproteobacteria</taxon>
        <taxon>Chromatiales</taxon>
        <taxon>Halothiobacillaceae</taxon>
        <taxon>Halothiobacillus</taxon>
    </lineage>
</organism>
<evidence type="ECO:0000256" key="8">
    <source>
        <dbReference type="ARBA" id="ARBA00022741"/>
    </source>
</evidence>
<evidence type="ECO:0000256" key="5">
    <source>
        <dbReference type="ARBA" id="ARBA00022553"/>
    </source>
</evidence>
<dbReference type="GO" id="GO:0055070">
    <property type="term" value="P:copper ion homeostasis"/>
    <property type="evidence" value="ECO:0007669"/>
    <property type="project" value="TreeGrafter"/>
</dbReference>